<evidence type="ECO:0000259" key="8">
    <source>
        <dbReference type="PROSITE" id="PS50949"/>
    </source>
</evidence>
<dbReference type="GO" id="GO:0003677">
    <property type="term" value="F:DNA binding"/>
    <property type="evidence" value="ECO:0007669"/>
    <property type="project" value="UniProtKB-KW"/>
</dbReference>
<dbReference type="EMBL" id="CABFPH010000064">
    <property type="protein sequence ID" value="VUD73260.1"/>
    <property type="molecule type" value="Genomic_DNA"/>
</dbReference>
<dbReference type="Gene3D" id="3.90.1150.10">
    <property type="entry name" value="Aspartate Aminotransferase, domain 1"/>
    <property type="match status" value="1"/>
</dbReference>
<dbReference type="InterPro" id="IPR036390">
    <property type="entry name" value="WH_DNA-bd_sf"/>
</dbReference>
<sequence length="477" mass="50871">MDQPVPGRAMPDPGLTRVETVMAVIAARIAGRLLAPGARLPSVRAFALAQGVSKSTVVEAYDRLAAQGAIVSRPGSGFYVAGRPAPFCLAAAGPRLDRAVDPLWISRQTLESYPDALKPGCGWLPPDWMPEETLARALRRVAREGGSALTAYDRPIGLTPLRTQLARRLTERGVEAHPDQIVLTESATQAVDLVLRFLTGPGDTVLVDDPCYFNFHALLRAQRVKVVGVPFGPQGPDLAALEATLAAQRPRLYLTNSALHNPTGGALTPAIAHRVLRLAEQHGTLIVEDDVYADFELEPGPRLAGFDGLERVIQVGGFSKTLSSAARIGFVALRPDWVDQFVDLKVAVSLGDPHLAASVVLQALTDGSYRHHMDTVRARLAEARGRTLARLRAAGLTVPHIPPAGMFLWARLPDGLDAAEISRRALAERVVLAPGNVFSLSQGAAGFLRFNVAQCADPRVFAALERAMAGACGPAAI</sequence>
<evidence type="ECO:0000256" key="2">
    <source>
        <dbReference type="ARBA" id="ARBA00016004"/>
    </source>
</evidence>
<evidence type="ECO:0000313" key="9">
    <source>
        <dbReference type="EMBL" id="VUD73260.1"/>
    </source>
</evidence>
<comment type="similarity">
    <text evidence="1">In the C-terminal section; belongs to the class-I pyridoxal-phosphate-dependent aminotransferase family.</text>
</comment>
<keyword evidence="9" id="KW-0032">Aminotransferase</keyword>
<name>A0A509EGH8_9HYPH</name>
<dbReference type="InterPro" id="IPR004839">
    <property type="entry name" value="Aminotransferase_I/II_large"/>
</dbReference>
<reference evidence="9 10" key="1">
    <citation type="submission" date="2019-06" db="EMBL/GenBank/DDBJ databases">
        <authorList>
            <person name="Rodrigo-Torres L."/>
            <person name="Arahal R. D."/>
            <person name="Lucena T."/>
        </authorList>
    </citation>
    <scope>NUCLEOTIDE SEQUENCE [LARGE SCALE GENOMIC DNA]</scope>
    <source>
        <strain evidence="9 10">SB0023/3</strain>
    </source>
</reference>
<dbReference type="GO" id="GO:0008483">
    <property type="term" value="F:transaminase activity"/>
    <property type="evidence" value="ECO:0007669"/>
    <property type="project" value="UniProtKB-KW"/>
</dbReference>
<evidence type="ECO:0000256" key="5">
    <source>
        <dbReference type="ARBA" id="ARBA00023125"/>
    </source>
</evidence>
<dbReference type="SMART" id="SM00345">
    <property type="entry name" value="HTH_GNTR"/>
    <property type="match status" value="1"/>
</dbReference>
<dbReference type="OrthoDB" id="9802328at2"/>
<keyword evidence="9" id="KW-0808">Transferase</keyword>
<dbReference type="InterPro" id="IPR051446">
    <property type="entry name" value="HTH_trans_reg/aminotransferase"/>
</dbReference>
<dbReference type="RefSeq" id="WP_142584520.1">
    <property type="nucleotide sequence ID" value="NZ_CABFPH010000064.1"/>
</dbReference>
<evidence type="ECO:0000313" key="10">
    <source>
        <dbReference type="Proteomes" id="UP000410984"/>
    </source>
</evidence>
<evidence type="ECO:0000256" key="4">
    <source>
        <dbReference type="ARBA" id="ARBA00023015"/>
    </source>
</evidence>
<organism evidence="9 10">
    <name type="scientific">Methylobacterium symbioticum</name>
    <dbReference type="NCBI Taxonomy" id="2584084"/>
    <lineage>
        <taxon>Bacteria</taxon>
        <taxon>Pseudomonadati</taxon>
        <taxon>Pseudomonadota</taxon>
        <taxon>Alphaproteobacteria</taxon>
        <taxon>Hyphomicrobiales</taxon>
        <taxon>Methylobacteriaceae</taxon>
        <taxon>Methylobacterium</taxon>
    </lineage>
</organism>
<evidence type="ECO:0000256" key="6">
    <source>
        <dbReference type="ARBA" id="ARBA00023163"/>
    </source>
</evidence>
<dbReference type="InterPro" id="IPR015421">
    <property type="entry name" value="PyrdxlP-dep_Trfase_major"/>
</dbReference>
<dbReference type="InterPro" id="IPR015424">
    <property type="entry name" value="PyrdxlP-dep_Trfase"/>
</dbReference>
<keyword evidence="10" id="KW-1185">Reference proteome</keyword>
<dbReference type="CDD" id="cd00609">
    <property type="entry name" value="AAT_like"/>
    <property type="match status" value="1"/>
</dbReference>
<dbReference type="GO" id="GO:0030170">
    <property type="term" value="F:pyridoxal phosphate binding"/>
    <property type="evidence" value="ECO:0007669"/>
    <property type="project" value="InterPro"/>
</dbReference>
<dbReference type="Pfam" id="PF00392">
    <property type="entry name" value="GntR"/>
    <property type="match status" value="1"/>
</dbReference>
<evidence type="ECO:0000256" key="1">
    <source>
        <dbReference type="ARBA" id="ARBA00005384"/>
    </source>
</evidence>
<dbReference type="Proteomes" id="UP000410984">
    <property type="component" value="Unassembled WGS sequence"/>
</dbReference>
<proteinExistence type="inferred from homology"/>
<dbReference type="InterPro" id="IPR000524">
    <property type="entry name" value="Tscrpt_reg_HTH_GntR"/>
</dbReference>
<dbReference type="PROSITE" id="PS50949">
    <property type="entry name" value="HTH_GNTR"/>
    <property type="match status" value="1"/>
</dbReference>
<dbReference type="InterPro" id="IPR015422">
    <property type="entry name" value="PyrdxlP-dep_Trfase_small"/>
</dbReference>
<protein>
    <recommendedName>
        <fullName evidence="2">8-amino-7-oxononanoate synthase</fullName>
    </recommendedName>
    <alternativeName>
        <fullName evidence="7">Alpha-oxoamine synthase</fullName>
    </alternativeName>
</protein>
<dbReference type="GO" id="GO:0003700">
    <property type="term" value="F:DNA-binding transcription factor activity"/>
    <property type="evidence" value="ECO:0007669"/>
    <property type="project" value="InterPro"/>
</dbReference>
<dbReference type="InterPro" id="IPR036388">
    <property type="entry name" value="WH-like_DNA-bd_sf"/>
</dbReference>
<keyword evidence="3" id="KW-0663">Pyridoxal phosphate</keyword>
<keyword evidence="6" id="KW-0804">Transcription</keyword>
<keyword evidence="5" id="KW-0238">DNA-binding</keyword>
<dbReference type="AlphaFoldDB" id="A0A509EGH8"/>
<accession>A0A509EGH8</accession>
<dbReference type="PANTHER" id="PTHR46577:SF2">
    <property type="entry name" value="TRANSCRIPTIONAL REGULATORY PROTEIN"/>
    <property type="match status" value="1"/>
</dbReference>
<evidence type="ECO:0000256" key="3">
    <source>
        <dbReference type="ARBA" id="ARBA00022898"/>
    </source>
</evidence>
<dbReference type="Gene3D" id="3.40.640.10">
    <property type="entry name" value="Type I PLP-dependent aspartate aminotransferase-like (Major domain)"/>
    <property type="match status" value="1"/>
</dbReference>
<evidence type="ECO:0000256" key="7">
    <source>
        <dbReference type="ARBA" id="ARBA00031658"/>
    </source>
</evidence>
<dbReference type="Pfam" id="PF00155">
    <property type="entry name" value="Aminotran_1_2"/>
    <property type="match status" value="1"/>
</dbReference>
<keyword evidence="4" id="KW-0805">Transcription regulation</keyword>
<dbReference type="SUPFAM" id="SSF46785">
    <property type="entry name" value="Winged helix' DNA-binding domain"/>
    <property type="match status" value="1"/>
</dbReference>
<gene>
    <name evidence="9" type="primary">lysN_3</name>
    <name evidence="9" type="ORF">MET9862_03875</name>
</gene>
<dbReference type="Gene3D" id="1.10.10.10">
    <property type="entry name" value="Winged helix-like DNA-binding domain superfamily/Winged helix DNA-binding domain"/>
    <property type="match status" value="1"/>
</dbReference>
<dbReference type="PANTHER" id="PTHR46577">
    <property type="entry name" value="HTH-TYPE TRANSCRIPTIONAL REGULATORY PROTEIN GABR"/>
    <property type="match status" value="1"/>
</dbReference>
<dbReference type="CDD" id="cd07377">
    <property type="entry name" value="WHTH_GntR"/>
    <property type="match status" value="1"/>
</dbReference>
<feature type="domain" description="HTH gntR-type" evidence="8">
    <location>
        <begin position="15"/>
        <end position="83"/>
    </location>
</feature>
<dbReference type="SUPFAM" id="SSF53383">
    <property type="entry name" value="PLP-dependent transferases"/>
    <property type="match status" value="1"/>
</dbReference>